<accession>A0A7Z7NN15</accession>
<dbReference type="AlphaFoldDB" id="A0A7Z7NN15"/>
<evidence type="ECO:0000313" key="2">
    <source>
        <dbReference type="EMBL" id="SPC22075.1"/>
    </source>
</evidence>
<name>A0A7Z7NN15_9BURK</name>
<sequence>MAAGDDSGVTDQASMPPVCSPLPPAGEGLGERAGACKCDGFYFVETLALSPAPLP</sequence>
<protein>
    <submittedName>
        <fullName evidence="2">Uncharacterized protein</fullName>
    </submittedName>
</protein>
<gene>
    <name evidence="2" type="ORF">CBM2594_B10941</name>
</gene>
<dbReference type="Proteomes" id="UP000257139">
    <property type="component" value="Chromosome CBM2594_b"/>
</dbReference>
<organism evidence="2 3">
    <name type="scientific">Cupriavidus taiwanensis</name>
    <dbReference type="NCBI Taxonomy" id="164546"/>
    <lineage>
        <taxon>Bacteria</taxon>
        <taxon>Pseudomonadati</taxon>
        <taxon>Pseudomonadota</taxon>
        <taxon>Betaproteobacteria</taxon>
        <taxon>Burkholderiales</taxon>
        <taxon>Burkholderiaceae</taxon>
        <taxon>Cupriavidus</taxon>
    </lineage>
</organism>
<dbReference type="EMBL" id="LT978514">
    <property type="protein sequence ID" value="SPC22075.1"/>
    <property type="molecule type" value="Genomic_DNA"/>
</dbReference>
<evidence type="ECO:0000313" key="3">
    <source>
        <dbReference type="Proteomes" id="UP000257139"/>
    </source>
</evidence>
<evidence type="ECO:0000256" key="1">
    <source>
        <dbReference type="SAM" id="MobiDB-lite"/>
    </source>
</evidence>
<proteinExistence type="predicted"/>
<reference evidence="2 3" key="1">
    <citation type="submission" date="2018-01" db="EMBL/GenBank/DDBJ databases">
        <authorList>
            <person name="Clerissi C."/>
        </authorList>
    </citation>
    <scope>NUCLEOTIDE SEQUENCE [LARGE SCALE GENOMIC DNA]</scope>
    <source>
        <strain evidence="2">Cupriavidus taiwanensis STM 6021</strain>
    </source>
</reference>
<feature type="region of interest" description="Disordered" evidence="1">
    <location>
        <begin position="1"/>
        <end position="24"/>
    </location>
</feature>